<reference evidence="1" key="1">
    <citation type="submission" date="2019-08" db="EMBL/GenBank/DDBJ databases">
        <authorList>
            <person name="Kucharzyk K."/>
            <person name="Murdoch R.W."/>
            <person name="Higgins S."/>
            <person name="Loffler F."/>
        </authorList>
    </citation>
    <scope>NUCLEOTIDE SEQUENCE</scope>
</reference>
<protein>
    <submittedName>
        <fullName evidence="1">Uncharacterized protein</fullName>
    </submittedName>
</protein>
<evidence type="ECO:0000313" key="1">
    <source>
        <dbReference type="EMBL" id="MPN31814.1"/>
    </source>
</evidence>
<sequence length="136" mass="14858">MLAGRVSPLKGDGHQPVDGRKVDDASLSFFAHVRQHGFHHARHAEEVDLHHRAQLFLAVILAGADVQHPRGVYQRVGLSEAGQGSLGKVVYTLLIGYVELQAMDAILLFIRKTARAARHLPSGLLERECCVIAQPA</sequence>
<dbReference type="EMBL" id="VSSQ01083514">
    <property type="protein sequence ID" value="MPN31814.1"/>
    <property type="molecule type" value="Genomic_DNA"/>
</dbReference>
<organism evidence="1">
    <name type="scientific">bioreactor metagenome</name>
    <dbReference type="NCBI Taxonomy" id="1076179"/>
    <lineage>
        <taxon>unclassified sequences</taxon>
        <taxon>metagenomes</taxon>
        <taxon>ecological metagenomes</taxon>
    </lineage>
</organism>
<name>A0A645H6B9_9ZZZZ</name>
<gene>
    <name evidence="1" type="ORF">SDC9_179289</name>
</gene>
<accession>A0A645H6B9</accession>
<comment type="caution">
    <text evidence="1">The sequence shown here is derived from an EMBL/GenBank/DDBJ whole genome shotgun (WGS) entry which is preliminary data.</text>
</comment>
<dbReference type="AlphaFoldDB" id="A0A645H6B9"/>
<proteinExistence type="predicted"/>